<organism evidence="3 4">
    <name type="scientific">Hyaloscypha variabilis (strain UAMH 11265 / GT02V1 / F)</name>
    <name type="common">Meliniomyces variabilis</name>
    <dbReference type="NCBI Taxonomy" id="1149755"/>
    <lineage>
        <taxon>Eukaryota</taxon>
        <taxon>Fungi</taxon>
        <taxon>Dikarya</taxon>
        <taxon>Ascomycota</taxon>
        <taxon>Pezizomycotina</taxon>
        <taxon>Leotiomycetes</taxon>
        <taxon>Helotiales</taxon>
        <taxon>Hyaloscyphaceae</taxon>
        <taxon>Hyaloscypha</taxon>
        <taxon>Hyaloscypha variabilis</taxon>
    </lineage>
</organism>
<dbReference type="Pfam" id="PF20237">
    <property type="entry name" value="DUF6594"/>
    <property type="match status" value="1"/>
</dbReference>
<reference evidence="3 4" key="1">
    <citation type="submission" date="2016-04" db="EMBL/GenBank/DDBJ databases">
        <title>A degradative enzymes factory behind the ericoid mycorrhizal symbiosis.</title>
        <authorList>
            <consortium name="DOE Joint Genome Institute"/>
            <person name="Martino E."/>
            <person name="Morin E."/>
            <person name="Grelet G."/>
            <person name="Kuo A."/>
            <person name="Kohler A."/>
            <person name="Daghino S."/>
            <person name="Barry K."/>
            <person name="Choi C."/>
            <person name="Cichocki N."/>
            <person name="Clum A."/>
            <person name="Copeland A."/>
            <person name="Hainaut M."/>
            <person name="Haridas S."/>
            <person name="Labutti K."/>
            <person name="Lindquist E."/>
            <person name="Lipzen A."/>
            <person name="Khouja H.-R."/>
            <person name="Murat C."/>
            <person name="Ohm R."/>
            <person name="Olson A."/>
            <person name="Spatafora J."/>
            <person name="Veneault-Fourrey C."/>
            <person name="Henrissat B."/>
            <person name="Grigoriev I."/>
            <person name="Martin F."/>
            <person name="Perotto S."/>
        </authorList>
    </citation>
    <scope>NUCLEOTIDE SEQUENCE [LARGE SCALE GENOMIC DNA]</scope>
    <source>
        <strain evidence="3 4">F</strain>
    </source>
</reference>
<dbReference type="Proteomes" id="UP000235786">
    <property type="component" value="Unassembled WGS sequence"/>
</dbReference>
<gene>
    <name evidence="3" type="ORF">L207DRAFT_498390</name>
</gene>
<evidence type="ECO:0000256" key="1">
    <source>
        <dbReference type="SAM" id="Phobius"/>
    </source>
</evidence>
<dbReference type="AlphaFoldDB" id="A0A2J6R5S1"/>
<dbReference type="STRING" id="1149755.A0A2J6R5S1"/>
<evidence type="ECO:0000259" key="2">
    <source>
        <dbReference type="Pfam" id="PF20237"/>
    </source>
</evidence>
<evidence type="ECO:0000313" key="4">
    <source>
        <dbReference type="Proteomes" id="UP000235786"/>
    </source>
</evidence>
<feature type="domain" description="DUF6594" evidence="2">
    <location>
        <begin position="8"/>
        <end position="269"/>
    </location>
</feature>
<feature type="transmembrane region" description="Helical" evidence="1">
    <location>
        <begin position="206"/>
        <end position="226"/>
    </location>
</feature>
<dbReference type="PANTHER" id="PTHR34502">
    <property type="entry name" value="DUF6594 DOMAIN-CONTAINING PROTEIN-RELATED"/>
    <property type="match status" value="1"/>
</dbReference>
<keyword evidence="1" id="KW-0472">Membrane</keyword>
<sequence>MSETIEGYPQIAQFMSEHKELGILRRFGELNMLTLLHLQAELMHLEEAYSRLSEADEKSSSRAYRSRDWWSLTQLDCNGNREQWDLLLQIRETLDKYNRQLRQQIWLADRLGPNDYDLSFFRDWLKHPRMGNFPLRGIDRKAWDPIYDHDFIAIQRRTSVDPFSRWFINIIIPKFHSLIGHRITTPLPRTEITNYKESILLKILDVLRTVLACLLPVSCIVVLYFVTSMRARLGILIGFTAIFSLCLSLVTGATRIEVFAATSAFAAVQIVFLSGNSGQIP</sequence>
<evidence type="ECO:0000313" key="3">
    <source>
        <dbReference type="EMBL" id="PMD33863.1"/>
    </source>
</evidence>
<keyword evidence="1" id="KW-0812">Transmembrane</keyword>
<protein>
    <recommendedName>
        <fullName evidence="2">DUF6594 domain-containing protein</fullName>
    </recommendedName>
</protein>
<dbReference type="PANTHER" id="PTHR34502:SF5">
    <property type="entry name" value="DUF6594 DOMAIN-CONTAINING PROTEIN"/>
    <property type="match status" value="1"/>
</dbReference>
<keyword evidence="1" id="KW-1133">Transmembrane helix</keyword>
<dbReference type="InterPro" id="IPR046529">
    <property type="entry name" value="DUF6594"/>
</dbReference>
<name>A0A2J6R5S1_HYAVF</name>
<proteinExistence type="predicted"/>
<accession>A0A2J6R5S1</accession>
<keyword evidence="4" id="KW-1185">Reference proteome</keyword>
<dbReference type="EMBL" id="KZ613955">
    <property type="protein sequence ID" value="PMD33863.1"/>
    <property type="molecule type" value="Genomic_DNA"/>
</dbReference>
<dbReference type="OrthoDB" id="5342093at2759"/>
<feature type="transmembrane region" description="Helical" evidence="1">
    <location>
        <begin position="233"/>
        <end position="252"/>
    </location>
</feature>